<dbReference type="InterPro" id="IPR050300">
    <property type="entry name" value="GDXG_lipolytic_enzyme"/>
</dbReference>
<organism evidence="3 4">
    <name type="scientific">Actinoplanes palleronii</name>
    <dbReference type="NCBI Taxonomy" id="113570"/>
    <lineage>
        <taxon>Bacteria</taxon>
        <taxon>Bacillati</taxon>
        <taxon>Actinomycetota</taxon>
        <taxon>Actinomycetes</taxon>
        <taxon>Micromonosporales</taxon>
        <taxon>Micromonosporaceae</taxon>
        <taxon>Actinoplanes</taxon>
    </lineage>
</organism>
<protein>
    <submittedName>
        <fullName evidence="3">Esterase</fullName>
    </submittedName>
</protein>
<gene>
    <name evidence="3" type="ORF">Apa02nite_087690</name>
</gene>
<dbReference type="InterPro" id="IPR029058">
    <property type="entry name" value="AB_hydrolase_fold"/>
</dbReference>
<evidence type="ECO:0000313" key="4">
    <source>
        <dbReference type="Proteomes" id="UP000624709"/>
    </source>
</evidence>
<dbReference type="RefSeq" id="WP_203830358.1">
    <property type="nucleotide sequence ID" value="NZ_BAAATY010000019.1"/>
</dbReference>
<dbReference type="PANTHER" id="PTHR48081:SF8">
    <property type="entry name" value="ALPHA_BETA HYDROLASE FOLD-3 DOMAIN-CONTAINING PROTEIN-RELATED"/>
    <property type="match status" value="1"/>
</dbReference>
<feature type="domain" description="Alpha/beta hydrolase fold-3" evidence="2">
    <location>
        <begin position="88"/>
        <end position="286"/>
    </location>
</feature>
<evidence type="ECO:0000256" key="1">
    <source>
        <dbReference type="ARBA" id="ARBA00022801"/>
    </source>
</evidence>
<reference evidence="3 4" key="1">
    <citation type="submission" date="2021-01" db="EMBL/GenBank/DDBJ databases">
        <title>Whole genome shotgun sequence of Actinoplanes palleronii NBRC 14916.</title>
        <authorList>
            <person name="Komaki H."/>
            <person name="Tamura T."/>
        </authorList>
    </citation>
    <scope>NUCLEOTIDE SEQUENCE [LARGE SCALE GENOMIC DNA]</scope>
    <source>
        <strain evidence="3 4">NBRC 14916</strain>
    </source>
</reference>
<dbReference type="SUPFAM" id="SSF53474">
    <property type="entry name" value="alpha/beta-Hydrolases"/>
    <property type="match status" value="1"/>
</dbReference>
<name>A0ABQ4BPQ6_9ACTN</name>
<dbReference type="Pfam" id="PF07859">
    <property type="entry name" value="Abhydrolase_3"/>
    <property type="match status" value="1"/>
</dbReference>
<dbReference type="Gene3D" id="3.40.50.1820">
    <property type="entry name" value="alpha/beta hydrolase"/>
    <property type="match status" value="1"/>
</dbReference>
<evidence type="ECO:0000259" key="2">
    <source>
        <dbReference type="Pfam" id="PF07859"/>
    </source>
</evidence>
<proteinExistence type="predicted"/>
<dbReference type="InterPro" id="IPR013094">
    <property type="entry name" value="AB_hydrolase_3"/>
</dbReference>
<dbReference type="PANTHER" id="PTHR48081">
    <property type="entry name" value="AB HYDROLASE SUPERFAMILY PROTEIN C4A8.06C"/>
    <property type="match status" value="1"/>
</dbReference>
<dbReference type="Proteomes" id="UP000624709">
    <property type="component" value="Unassembled WGS sequence"/>
</dbReference>
<sequence length="308" mass="32925">MPHSKLVQNGSSSLMHRVISNAMRPMGFNKQSTAKAKAYVLKRDAKATPVVPPAKAVAGLDVSQSDERGFPIWTLRRKAGAGVPRKAIVAIHGGAYVTEINAMTWAWNASWARADDVDVIVPIYPLAPHGTAGRIVPIVADLIADLVRERGADLVAVQGDSAGAGLALAAVQEVISRGVESPARVVLISPFLDVTLSDPRSHTINDPFLSIDALREWGRQWAGELDPADPMVSPINGSMAGIRGLAVYSGTIDLLCPDTWRLKDATEALGIDAYYDIRTGLSHGWAGFSFIPDAKSVAPIIQRQLLGR</sequence>
<accession>A0ABQ4BPQ6</accession>
<keyword evidence="4" id="KW-1185">Reference proteome</keyword>
<evidence type="ECO:0000313" key="3">
    <source>
        <dbReference type="EMBL" id="GIE72661.1"/>
    </source>
</evidence>
<dbReference type="EMBL" id="BOMS01000152">
    <property type="protein sequence ID" value="GIE72661.1"/>
    <property type="molecule type" value="Genomic_DNA"/>
</dbReference>
<comment type="caution">
    <text evidence="3">The sequence shown here is derived from an EMBL/GenBank/DDBJ whole genome shotgun (WGS) entry which is preliminary data.</text>
</comment>
<keyword evidence="1" id="KW-0378">Hydrolase</keyword>